<proteinExistence type="predicted"/>
<dbReference type="Proteomes" id="UP000887568">
    <property type="component" value="Unplaced"/>
</dbReference>
<evidence type="ECO:0000313" key="3">
    <source>
        <dbReference type="Proteomes" id="UP000887568"/>
    </source>
</evidence>
<keyword evidence="1" id="KW-0175">Coiled coil</keyword>
<feature type="coiled-coil region" evidence="1">
    <location>
        <begin position="216"/>
        <end position="243"/>
    </location>
</feature>
<accession>A0A914BHF3</accession>
<dbReference type="OrthoDB" id="10042902at2759"/>
<dbReference type="GeneID" id="119743213"/>
<sequence>MLPLLLIVCRWMLPKGAITREELSQLLLVYFATASDIIEFFDGFKEPTIKYNRPLVITLLTLWSWSLLQFSLVMTATRNAETKIITPSQSETATSTATAGLSKGHLQRAVFKRFPRLAVSRVVVPVHGSQQTLLDELIIPVKPEHEVREDATPTFTCLESDVWSIVASILLQDGPFLVFRLTLIVHYQVYSHTNIFFTCKNLIVVALQAYRILVLREERRERLKRERKRKDLLARRLADLQRQGFTFPPELTVEDETSNLDPYVAALLPRE</sequence>
<name>A0A914BHF3_PATMI</name>
<reference evidence="2" key="1">
    <citation type="submission" date="2022-11" db="UniProtKB">
        <authorList>
            <consortium name="EnsemblMetazoa"/>
        </authorList>
    </citation>
    <scope>IDENTIFICATION</scope>
</reference>
<evidence type="ECO:0000313" key="2">
    <source>
        <dbReference type="EnsemblMetazoa" id="XP_038075524.1"/>
    </source>
</evidence>
<keyword evidence="3" id="KW-1185">Reference proteome</keyword>
<evidence type="ECO:0008006" key="4">
    <source>
        <dbReference type="Google" id="ProtNLM"/>
    </source>
</evidence>
<protein>
    <recommendedName>
        <fullName evidence="4">Transmembrane protein 26</fullName>
    </recommendedName>
</protein>
<dbReference type="OMA" id="CLESEIW"/>
<dbReference type="AlphaFoldDB" id="A0A914BHF3"/>
<organism evidence="2 3">
    <name type="scientific">Patiria miniata</name>
    <name type="common">Bat star</name>
    <name type="synonym">Asterina miniata</name>
    <dbReference type="NCBI Taxonomy" id="46514"/>
    <lineage>
        <taxon>Eukaryota</taxon>
        <taxon>Metazoa</taxon>
        <taxon>Echinodermata</taxon>
        <taxon>Eleutherozoa</taxon>
        <taxon>Asterozoa</taxon>
        <taxon>Asteroidea</taxon>
        <taxon>Valvatacea</taxon>
        <taxon>Valvatida</taxon>
        <taxon>Asterinidae</taxon>
        <taxon>Patiria</taxon>
    </lineage>
</organism>
<dbReference type="PANTHER" id="PTHR22168">
    <property type="entry name" value="TMEM26 PROTEIN"/>
    <property type="match status" value="1"/>
</dbReference>
<dbReference type="InterPro" id="IPR019169">
    <property type="entry name" value="Transmembrane_26"/>
</dbReference>
<dbReference type="Pfam" id="PF09772">
    <property type="entry name" value="Tmem26"/>
    <property type="match status" value="2"/>
</dbReference>
<evidence type="ECO:0000256" key="1">
    <source>
        <dbReference type="SAM" id="Coils"/>
    </source>
</evidence>
<dbReference type="PANTHER" id="PTHR22168:SF8">
    <property type="entry name" value="TRANSMEMBRANE PROTEIN 26"/>
    <property type="match status" value="1"/>
</dbReference>
<dbReference type="EnsemblMetazoa" id="XM_038219596.1">
    <property type="protein sequence ID" value="XP_038075524.1"/>
    <property type="gene ID" value="LOC119743213"/>
</dbReference>
<dbReference type="RefSeq" id="XP_038075524.1">
    <property type="nucleotide sequence ID" value="XM_038219596.1"/>
</dbReference>